<dbReference type="EMBL" id="CAKMRJ010002223">
    <property type="protein sequence ID" value="CAH1426376.1"/>
    <property type="molecule type" value="Genomic_DNA"/>
</dbReference>
<keyword evidence="2" id="KW-1185">Reference proteome</keyword>
<organism evidence="1 2">
    <name type="scientific">Lactuca virosa</name>
    <dbReference type="NCBI Taxonomy" id="75947"/>
    <lineage>
        <taxon>Eukaryota</taxon>
        <taxon>Viridiplantae</taxon>
        <taxon>Streptophyta</taxon>
        <taxon>Embryophyta</taxon>
        <taxon>Tracheophyta</taxon>
        <taxon>Spermatophyta</taxon>
        <taxon>Magnoliopsida</taxon>
        <taxon>eudicotyledons</taxon>
        <taxon>Gunneridae</taxon>
        <taxon>Pentapetalae</taxon>
        <taxon>asterids</taxon>
        <taxon>campanulids</taxon>
        <taxon>Asterales</taxon>
        <taxon>Asteraceae</taxon>
        <taxon>Cichorioideae</taxon>
        <taxon>Cichorieae</taxon>
        <taxon>Lactucinae</taxon>
        <taxon>Lactuca</taxon>
    </lineage>
</organism>
<dbReference type="Proteomes" id="UP001157418">
    <property type="component" value="Unassembled WGS sequence"/>
</dbReference>
<evidence type="ECO:0000313" key="1">
    <source>
        <dbReference type="EMBL" id="CAH1426376.1"/>
    </source>
</evidence>
<gene>
    <name evidence="1" type="ORF">LVIROSA_LOCUS13460</name>
</gene>
<accession>A0AAU9MLD3</accession>
<reference evidence="1 2" key="1">
    <citation type="submission" date="2022-01" db="EMBL/GenBank/DDBJ databases">
        <authorList>
            <person name="Xiong W."/>
            <person name="Schranz E."/>
        </authorList>
    </citation>
    <scope>NUCLEOTIDE SEQUENCE [LARGE SCALE GENOMIC DNA]</scope>
</reference>
<name>A0AAU9MLD3_9ASTR</name>
<proteinExistence type="predicted"/>
<dbReference type="AlphaFoldDB" id="A0AAU9MLD3"/>
<comment type="caution">
    <text evidence="1">The sequence shown here is derived from an EMBL/GenBank/DDBJ whole genome shotgun (WGS) entry which is preliminary data.</text>
</comment>
<protein>
    <submittedName>
        <fullName evidence="1">Uncharacterized protein</fullName>
    </submittedName>
</protein>
<evidence type="ECO:0000313" key="2">
    <source>
        <dbReference type="Proteomes" id="UP001157418"/>
    </source>
</evidence>
<sequence length="214" mass="24902">METKMNVDPWANPRFQLWSVSSEPPKNTPLVEYGKANDRRFTIRVVHGGYFTDYPGKSYEMTKVHFITFVNIDLLNMKMFGRFSKSLGYTTMGNSYHMPTEENCGFSMIPILNDDCLGTFKMIVRAHQFREIEHMCVEHRPVYVPINFPHFMMNSPSKRVERLIHLFVTELPMATVDDGIAYIKHMLNMTIPRGKIEDAIDMAKEKVIAWKNIV</sequence>